<dbReference type="Proteomes" id="UP000799439">
    <property type="component" value="Unassembled WGS sequence"/>
</dbReference>
<organism evidence="2 3">
    <name type="scientific">Myriangium duriaei CBS 260.36</name>
    <dbReference type="NCBI Taxonomy" id="1168546"/>
    <lineage>
        <taxon>Eukaryota</taxon>
        <taxon>Fungi</taxon>
        <taxon>Dikarya</taxon>
        <taxon>Ascomycota</taxon>
        <taxon>Pezizomycotina</taxon>
        <taxon>Dothideomycetes</taxon>
        <taxon>Dothideomycetidae</taxon>
        <taxon>Myriangiales</taxon>
        <taxon>Myriangiaceae</taxon>
        <taxon>Myriangium</taxon>
    </lineage>
</organism>
<dbReference type="EMBL" id="ML996090">
    <property type="protein sequence ID" value="KAF2150018.1"/>
    <property type="molecule type" value="Genomic_DNA"/>
</dbReference>
<gene>
    <name evidence="2" type="ORF">K461DRAFT_323510</name>
</gene>
<keyword evidence="3" id="KW-1185">Reference proteome</keyword>
<sequence length="209" mass="22529">MRSSILHLATVAGLVSGFKFPAGLGDGTYAVSYDAKGNEAHTLLNSTLSSPAQIEAGKIQAINHLAKQDEAMIAGRGGKVRRGMQEKRGALSTYCGCGIYMDHGNCDAAVEDLKQQLDRGSGDDKGGYIEANQAWYSIRGNAVAFICEDWRAQNWRRDDVTNDLAEVTRECGWYVAGTLDGFFADVGYMIYTPGLDFCGHATGSPVQKC</sequence>
<feature type="signal peptide" evidence="1">
    <location>
        <begin position="1"/>
        <end position="17"/>
    </location>
</feature>
<comment type="caution">
    <text evidence="2">The sequence shown here is derived from an EMBL/GenBank/DDBJ whole genome shotgun (WGS) entry which is preliminary data.</text>
</comment>
<keyword evidence="1" id="KW-0732">Signal</keyword>
<evidence type="ECO:0000313" key="2">
    <source>
        <dbReference type="EMBL" id="KAF2150018.1"/>
    </source>
</evidence>
<dbReference type="OrthoDB" id="5006988at2759"/>
<reference evidence="2" key="1">
    <citation type="journal article" date="2020" name="Stud. Mycol.">
        <title>101 Dothideomycetes genomes: a test case for predicting lifestyles and emergence of pathogens.</title>
        <authorList>
            <person name="Haridas S."/>
            <person name="Albert R."/>
            <person name="Binder M."/>
            <person name="Bloem J."/>
            <person name="Labutti K."/>
            <person name="Salamov A."/>
            <person name="Andreopoulos B."/>
            <person name="Baker S."/>
            <person name="Barry K."/>
            <person name="Bills G."/>
            <person name="Bluhm B."/>
            <person name="Cannon C."/>
            <person name="Castanera R."/>
            <person name="Culley D."/>
            <person name="Daum C."/>
            <person name="Ezra D."/>
            <person name="Gonzalez J."/>
            <person name="Henrissat B."/>
            <person name="Kuo A."/>
            <person name="Liang C."/>
            <person name="Lipzen A."/>
            <person name="Lutzoni F."/>
            <person name="Magnuson J."/>
            <person name="Mondo S."/>
            <person name="Nolan M."/>
            <person name="Ohm R."/>
            <person name="Pangilinan J."/>
            <person name="Park H.-J."/>
            <person name="Ramirez L."/>
            <person name="Alfaro M."/>
            <person name="Sun H."/>
            <person name="Tritt A."/>
            <person name="Yoshinaga Y."/>
            <person name="Zwiers L.-H."/>
            <person name="Turgeon B."/>
            <person name="Goodwin S."/>
            <person name="Spatafora J."/>
            <person name="Crous P."/>
            <person name="Grigoriev I."/>
        </authorList>
    </citation>
    <scope>NUCLEOTIDE SEQUENCE</scope>
    <source>
        <strain evidence="2">CBS 260.36</strain>
    </source>
</reference>
<evidence type="ECO:0000256" key="1">
    <source>
        <dbReference type="SAM" id="SignalP"/>
    </source>
</evidence>
<dbReference type="AlphaFoldDB" id="A0A9P4J086"/>
<protein>
    <submittedName>
        <fullName evidence="2">Uncharacterized protein</fullName>
    </submittedName>
</protein>
<evidence type="ECO:0000313" key="3">
    <source>
        <dbReference type="Proteomes" id="UP000799439"/>
    </source>
</evidence>
<feature type="chain" id="PRO_5040135881" evidence="1">
    <location>
        <begin position="18"/>
        <end position="209"/>
    </location>
</feature>
<name>A0A9P4J086_9PEZI</name>
<proteinExistence type="predicted"/>
<accession>A0A9P4J086</accession>